<proteinExistence type="predicted"/>
<dbReference type="EMBL" id="CP049332">
    <property type="protein sequence ID" value="QIH43560.1"/>
    <property type="molecule type" value="Genomic_DNA"/>
</dbReference>
<evidence type="ECO:0000313" key="1">
    <source>
        <dbReference type="EMBL" id="QIH43560.1"/>
    </source>
</evidence>
<evidence type="ECO:0008006" key="3">
    <source>
        <dbReference type="Google" id="ProtNLM"/>
    </source>
</evidence>
<dbReference type="KEGG" id="vzi:G5S32_16330"/>
<dbReference type="SUPFAM" id="SSF63829">
    <property type="entry name" value="Calcium-dependent phosphotriesterase"/>
    <property type="match status" value="1"/>
</dbReference>
<evidence type="ECO:0000313" key="2">
    <source>
        <dbReference type="Proteomes" id="UP000503003"/>
    </source>
</evidence>
<dbReference type="RefSeq" id="WP_165313147.1">
    <property type="nucleotide sequence ID" value="NZ_CP049332.1"/>
</dbReference>
<keyword evidence="2" id="KW-1185">Reference proteome</keyword>
<reference evidence="1 2" key="1">
    <citation type="submission" date="2020-02" db="EMBL/GenBank/DDBJ databases">
        <title>A complete genome of a marine bacterium Vibrio sp. ZWAL4003 isolated from the mangrove sediment with the ability to degrade polysaccharides.</title>
        <authorList>
            <person name="Wu J."/>
            <person name="Qu W."/>
            <person name="Zeng R."/>
        </authorList>
    </citation>
    <scope>NUCLEOTIDE SEQUENCE [LARGE SCALE GENOMIC DNA]</scope>
    <source>
        <strain evidence="1 2">ZWAL4003</strain>
    </source>
</reference>
<gene>
    <name evidence="1" type="ORF">G5S32_16330</name>
</gene>
<name>A0A6G7CNB5_9VIBR</name>
<dbReference type="Proteomes" id="UP000503003">
    <property type="component" value="Chromosome 2"/>
</dbReference>
<dbReference type="PROSITE" id="PS51257">
    <property type="entry name" value="PROKAR_LIPOPROTEIN"/>
    <property type="match status" value="1"/>
</dbReference>
<protein>
    <recommendedName>
        <fullName evidence="3">Lipoprotein</fullName>
    </recommendedName>
</protein>
<dbReference type="AlphaFoldDB" id="A0A6G7CNB5"/>
<organism evidence="1 2">
    <name type="scientific">Vibrio ziniensis</name>
    <dbReference type="NCBI Taxonomy" id="2711221"/>
    <lineage>
        <taxon>Bacteria</taxon>
        <taxon>Pseudomonadati</taxon>
        <taxon>Pseudomonadota</taxon>
        <taxon>Gammaproteobacteria</taxon>
        <taxon>Vibrionales</taxon>
        <taxon>Vibrionaceae</taxon>
        <taxon>Vibrio</taxon>
    </lineage>
</organism>
<sequence length="414" mass="46784">MRWILFVVVLLLTACGQNNEEIELPTRNFENRVGTVFTSLPKDILAAPTVEIIELQKSGNLDAIWGASGRDDAGNIYFGVSSHGGVYGSSFLYQYNPVTKQVSPQGETVRELKKNNVYREGTRQNKLHSKIYQANDGYLYFSSFDESGEAEDINPVWGGHLWRKLPDSESWEHVMSTEEALIAVNTNGRYVYALGYWNHVIYQYDTKTGTTARVVSGSVKMHVSRNFIVDEVGHVYVPSLSDIDSDIIKVSLKEYDTQLNTVAEYPLPSYQEENINNHHGIVGYTSMKNGDIYFTTSDGGLYLISPFKDKKQKIKYIGMMHPDGSAYIASLFTIDGEELLVGIGKRKNYEWIVYETTLDKSYTTKLEVDHLKGLSLFGSVTKSNNGDMYVVGRHKTENSYQPILLKINKKDSYK</sequence>
<accession>A0A6G7CNB5</accession>